<evidence type="ECO:0000256" key="1">
    <source>
        <dbReference type="SAM" id="MobiDB-lite"/>
    </source>
</evidence>
<proteinExistence type="predicted"/>
<feature type="compositionally biased region" description="Polar residues" evidence="1">
    <location>
        <begin position="1"/>
        <end position="10"/>
    </location>
</feature>
<organism evidence="2">
    <name type="scientific">Tanacetum cinerariifolium</name>
    <name type="common">Dalmatian daisy</name>
    <name type="synonym">Chrysanthemum cinerariifolium</name>
    <dbReference type="NCBI Taxonomy" id="118510"/>
    <lineage>
        <taxon>Eukaryota</taxon>
        <taxon>Viridiplantae</taxon>
        <taxon>Streptophyta</taxon>
        <taxon>Embryophyta</taxon>
        <taxon>Tracheophyta</taxon>
        <taxon>Spermatophyta</taxon>
        <taxon>Magnoliopsida</taxon>
        <taxon>eudicotyledons</taxon>
        <taxon>Gunneridae</taxon>
        <taxon>Pentapetalae</taxon>
        <taxon>asterids</taxon>
        <taxon>campanulids</taxon>
        <taxon>Asterales</taxon>
        <taxon>Asteraceae</taxon>
        <taxon>Asteroideae</taxon>
        <taxon>Anthemideae</taxon>
        <taxon>Anthemidinae</taxon>
        <taxon>Tanacetum</taxon>
    </lineage>
</organism>
<accession>A0A6L2K351</accession>
<name>A0A6L2K351_TANCI</name>
<feature type="region of interest" description="Disordered" evidence="1">
    <location>
        <begin position="1"/>
        <end position="69"/>
    </location>
</feature>
<protein>
    <submittedName>
        <fullName evidence="2">Uncharacterized protein</fullName>
    </submittedName>
</protein>
<comment type="caution">
    <text evidence="2">The sequence shown here is derived from an EMBL/GenBank/DDBJ whole genome shotgun (WGS) entry which is preliminary data.</text>
</comment>
<dbReference type="EMBL" id="BKCJ010001670">
    <property type="protein sequence ID" value="GEU43157.1"/>
    <property type="molecule type" value="Genomic_DNA"/>
</dbReference>
<sequence>MQVQSQQQADTGVEVPITHAQPSTTSAPSQTKLQDTTPTSHATPPQYQPLTPHDSPLQDQPTTLHDSPMPLLTTLMETCATLSQKRLERKKKSKTLGLKRLRRVDADQRVKSSFDTVLGAEDDASKHGKKIAAIDANEGTTLVNAETNKEVVLDAESQRRTNLKTKVHLVKENVNAASKGVSVVIAPELVSTAEPTMFDNEDVTMIMAQTLIKLKAKGFDREDLVTLWNLVKERFSLAEPIEDKERGRRVIPFDHFINNDIEYLRGGVSSRKYTTSVTKTKAANYGHIKWIEDLVPCTMWSQVLVSYDKHALWGISHWGRKHQQFYGFAVNMESARDVYSKHRIIAVTELQIVEWYNYKHLDWIFVRRDDDKLYKFKERDFKRL</sequence>
<dbReference type="AlphaFoldDB" id="A0A6L2K351"/>
<reference evidence="2" key="1">
    <citation type="journal article" date="2019" name="Sci. Rep.">
        <title>Draft genome of Tanacetum cinerariifolium, the natural source of mosquito coil.</title>
        <authorList>
            <person name="Yamashiro T."/>
            <person name="Shiraishi A."/>
            <person name="Satake H."/>
            <person name="Nakayama K."/>
        </authorList>
    </citation>
    <scope>NUCLEOTIDE SEQUENCE</scope>
</reference>
<evidence type="ECO:0000313" key="2">
    <source>
        <dbReference type="EMBL" id="GEU43157.1"/>
    </source>
</evidence>
<feature type="compositionally biased region" description="Polar residues" evidence="1">
    <location>
        <begin position="20"/>
        <end position="49"/>
    </location>
</feature>
<gene>
    <name evidence="2" type="ORF">Tci_015135</name>
</gene>